<reference evidence="1" key="2">
    <citation type="submission" date="2023-06" db="EMBL/GenBank/DDBJ databases">
        <authorList>
            <consortium name="Lawrence Berkeley National Laboratory"/>
            <person name="Haridas S."/>
            <person name="Hensen N."/>
            <person name="Bonometti L."/>
            <person name="Westerberg I."/>
            <person name="Brannstrom I.O."/>
            <person name="Guillou S."/>
            <person name="Cros-Aarteil S."/>
            <person name="Calhoun S."/>
            <person name="Kuo A."/>
            <person name="Mondo S."/>
            <person name="Pangilinan J."/>
            <person name="Riley R."/>
            <person name="Labutti K."/>
            <person name="Andreopoulos B."/>
            <person name="Lipzen A."/>
            <person name="Chen C."/>
            <person name="Yanf M."/>
            <person name="Daum C."/>
            <person name="Ng V."/>
            <person name="Clum A."/>
            <person name="Steindorff A."/>
            <person name="Ohm R."/>
            <person name="Martin F."/>
            <person name="Silar P."/>
            <person name="Natvig D."/>
            <person name="Lalanne C."/>
            <person name="Gautier V."/>
            <person name="Ament-Velasquez S.L."/>
            <person name="Kruys A."/>
            <person name="Hutchinson M.I."/>
            <person name="Powell A.J."/>
            <person name="Barry K."/>
            <person name="Miller A.N."/>
            <person name="Grigoriev I.V."/>
            <person name="Debuchy R."/>
            <person name="Gladieux P."/>
            <person name="Thoren M.H."/>
            <person name="Johannesson H."/>
        </authorList>
    </citation>
    <scope>NUCLEOTIDE SEQUENCE</scope>
    <source>
        <strain evidence="1">CBS 118394</strain>
    </source>
</reference>
<proteinExistence type="predicted"/>
<accession>A0AAE0IH07</accession>
<comment type="caution">
    <text evidence="1">The sequence shown here is derived from an EMBL/GenBank/DDBJ whole genome shotgun (WGS) entry which is preliminary data.</text>
</comment>
<keyword evidence="2" id="KW-1185">Reference proteome</keyword>
<sequence length="193" mass="21389">MDDTSKWDPLLGTELEHMAGSRPQGGAMADALRITYTYAEAADCIEHKRRARNLLEPPILTKTVWGMLLADWAEKNTGLDFRGYDKEAFEHYCSLVKEWVRLFTRPTQPAVDSKEPRLKTRGCLVRLKGPPSTPRSFGLEEIRIRNGTDDSDNAATICMAATTDDRRFVARNAPLGCAKSPPLHGGSEEGAAL</sequence>
<evidence type="ECO:0000313" key="1">
    <source>
        <dbReference type="EMBL" id="KAK3324970.1"/>
    </source>
</evidence>
<organism evidence="1 2">
    <name type="scientific">Apodospora peruviana</name>
    <dbReference type="NCBI Taxonomy" id="516989"/>
    <lineage>
        <taxon>Eukaryota</taxon>
        <taxon>Fungi</taxon>
        <taxon>Dikarya</taxon>
        <taxon>Ascomycota</taxon>
        <taxon>Pezizomycotina</taxon>
        <taxon>Sordariomycetes</taxon>
        <taxon>Sordariomycetidae</taxon>
        <taxon>Sordariales</taxon>
        <taxon>Lasiosphaeriaceae</taxon>
        <taxon>Apodospora</taxon>
    </lineage>
</organism>
<dbReference type="AlphaFoldDB" id="A0AAE0IH07"/>
<evidence type="ECO:0000313" key="2">
    <source>
        <dbReference type="Proteomes" id="UP001283341"/>
    </source>
</evidence>
<name>A0AAE0IH07_9PEZI</name>
<dbReference type="EMBL" id="JAUEDM010000002">
    <property type="protein sequence ID" value="KAK3324970.1"/>
    <property type="molecule type" value="Genomic_DNA"/>
</dbReference>
<protein>
    <submittedName>
        <fullName evidence="1">Uncharacterized protein</fullName>
    </submittedName>
</protein>
<gene>
    <name evidence="1" type="ORF">B0H66DRAFT_529023</name>
</gene>
<dbReference type="Proteomes" id="UP001283341">
    <property type="component" value="Unassembled WGS sequence"/>
</dbReference>
<reference evidence="1" key="1">
    <citation type="journal article" date="2023" name="Mol. Phylogenet. Evol.">
        <title>Genome-scale phylogeny and comparative genomics of the fungal order Sordariales.</title>
        <authorList>
            <person name="Hensen N."/>
            <person name="Bonometti L."/>
            <person name="Westerberg I."/>
            <person name="Brannstrom I.O."/>
            <person name="Guillou S."/>
            <person name="Cros-Aarteil S."/>
            <person name="Calhoun S."/>
            <person name="Haridas S."/>
            <person name="Kuo A."/>
            <person name="Mondo S."/>
            <person name="Pangilinan J."/>
            <person name="Riley R."/>
            <person name="LaButti K."/>
            <person name="Andreopoulos B."/>
            <person name="Lipzen A."/>
            <person name="Chen C."/>
            <person name="Yan M."/>
            <person name="Daum C."/>
            <person name="Ng V."/>
            <person name="Clum A."/>
            <person name="Steindorff A."/>
            <person name="Ohm R.A."/>
            <person name="Martin F."/>
            <person name="Silar P."/>
            <person name="Natvig D.O."/>
            <person name="Lalanne C."/>
            <person name="Gautier V."/>
            <person name="Ament-Velasquez S.L."/>
            <person name="Kruys A."/>
            <person name="Hutchinson M.I."/>
            <person name="Powell A.J."/>
            <person name="Barry K."/>
            <person name="Miller A.N."/>
            <person name="Grigoriev I.V."/>
            <person name="Debuchy R."/>
            <person name="Gladieux P."/>
            <person name="Hiltunen Thoren M."/>
            <person name="Johannesson H."/>
        </authorList>
    </citation>
    <scope>NUCLEOTIDE SEQUENCE</scope>
    <source>
        <strain evidence="1">CBS 118394</strain>
    </source>
</reference>